<evidence type="ECO:0000313" key="2">
    <source>
        <dbReference type="EMBL" id="GFT34268.1"/>
    </source>
</evidence>
<comment type="caution">
    <text evidence="2">The sequence shown here is derived from an EMBL/GenBank/DDBJ whole genome shotgun (WGS) entry which is preliminary data.</text>
</comment>
<organism evidence="2 3">
    <name type="scientific">Nephila pilipes</name>
    <name type="common">Giant wood spider</name>
    <name type="synonym">Nephila maculata</name>
    <dbReference type="NCBI Taxonomy" id="299642"/>
    <lineage>
        <taxon>Eukaryota</taxon>
        <taxon>Metazoa</taxon>
        <taxon>Ecdysozoa</taxon>
        <taxon>Arthropoda</taxon>
        <taxon>Chelicerata</taxon>
        <taxon>Arachnida</taxon>
        <taxon>Araneae</taxon>
        <taxon>Araneomorphae</taxon>
        <taxon>Entelegynae</taxon>
        <taxon>Araneoidea</taxon>
        <taxon>Nephilidae</taxon>
        <taxon>Nephila</taxon>
    </lineage>
</organism>
<name>A0A8X6NTH2_NEPPI</name>
<proteinExistence type="predicted"/>
<reference evidence="2" key="1">
    <citation type="submission" date="2020-08" db="EMBL/GenBank/DDBJ databases">
        <title>Multicomponent nature underlies the extraordinary mechanical properties of spider dragline silk.</title>
        <authorList>
            <person name="Kono N."/>
            <person name="Nakamura H."/>
            <person name="Mori M."/>
            <person name="Yoshida Y."/>
            <person name="Ohtoshi R."/>
            <person name="Malay A.D."/>
            <person name="Moran D.A.P."/>
            <person name="Tomita M."/>
            <person name="Numata K."/>
            <person name="Arakawa K."/>
        </authorList>
    </citation>
    <scope>NUCLEOTIDE SEQUENCE</scope>
</reference>
<accession>A0A8X6NTH2</accession>
<dbReference type="AlphaFoldDB" id="A0A8X6NTH2"/>
<protein>
    <submittedName>
        <fullName evidence="2">Uncharacterized protein</fullName>
    </submittedName>
</protein>
<feature type="compositionally biased region" description="Basic and acidic residues" evidence="1">
    <location>
        <begin position="298"/>
        <end position="308"/>
    </location>
</feature>
<feature type="region of interest" description="Disordered" evidence="1">
    <location>
        <begin position="181"/>
        <end position="208"/>
    </location>
</feature>
<dbReference type="OrthoDB" id="6508260at2759"/>
<gene>
    <name evidence="2" type="ORF">NPIL_296511</name>
</gene>
<sequence>MDSDCSDEDMSSSVNEVSAILSRIRDFDVSNVDNEIDNLIHFDKCLEISENLDKFIEDINQFNLTNVDYLNKKALILELALKCSKRLNVLNHHELQQHLNHKDHELHLLKERLTAIENKLITAAEIEPINPTPKTNKIKRNQISPLKQQGKKSKINESIITPAPLELKNKFMSLEVEEFPSLTNNNEDVSQTMESNSNQETNSDNEEEIEPLTAEINKKRIPPIIIDESVNTPALMDEICTLLGFKIMARMIAEVRASPFTQNVYAISGRSEQSSDSPHSPLNEMVALRGEIAALSKQVERLSRDRSRNRSRTRYGKSPYRSKTPSRRENYHYNDEFCYYHNRFGSKAKKCREPCTFAKASEN</sequence>
<dbReference type="Proteomes" id="UP000887013">
    <property type="component" value="Unassembled WGS sequence"/>
</dbReference>
<dbReference type="EMBL" id="BMAW01108479">
    <property type="protein sequence ID" value="GFT34268.1"/>
    <property type="molecule type" value="Genomic_DNA"/>
</dbReference>
<feature type="region of interest" description="Disordered" evidence="1">
    <location>
        <begin position="298"/>
        <end position="328"/>
    </location>
</feature>
<evidence type="ECO:0000256" key="1">
    <source>
        <dbReference type="SAM" id="MobiDB-lite"/>
    </source>
</evidence>
<feature type="compositionally biased region" description="Polar residues" evidence="1">
    <location>
        <begin position="181"/>
        <end position="202"/>
    </location>
</feature>
<keyword evidence="3" id="KW-1185">Reference proteome</keyword>
<evidence type="ECO:0000313" key="3">
    <source>
        <dbReference type="Proteomes" id="UP000887013"/>
    </source>
</evidence>